<evidence type="ECO:0000256" key="12">
    <source>
        <dbReference type="SAM" id="SignalP"/>
    </source>
</evidence>
<feature type="domain" description="TNFR-Cys" evidence="13">
    <location>
        <begin position="73"/>
        <end position="113"/>
    </location>
</feature>
<gene>
    <name evidence="14" type="ORF">COCON_G00073660</name>
</gene>
<feature type="region of interest" description="Disordered" evidence="10">
    <location>
        <begin position="282"/>
        <end position="304"/>
    </location>
</feature>
<feature type="compositionally biased region" description="Polar residues" evidence="10">
    <location>
        <begin position="352"/>
        <end position="379"/>
    </location>
</feature>
<evidence type="ECO:0000256" key="8">
    <source>
        <dbReference type="ARBA" id="ARBA00023180"/>
    </source>
</evidence>
<proteinExistence type="predicted"/>
<evidence type="ECO:0000256" key="3">
    <source>
        <dbReference type="ARBA" id="ARBA00022737"/>
    </source>
</evidence>
<feature type="transmembrane region" description="Helical" evidence="11">
    <location>
        <begin position="167"/>
        <end position="192"/>
    </location>
</feature>
<keyword evidence="4 11" id="KW-1133">Transmembrane helix</keyword>
<evidence type="ECO:0000256" key="1">
    <source>
        <dbReference type="ARBA" id="ARBA00004167"/>
    </source>
</evidence>
<evidence type="ECO:0000256" key="10">
    <source>
        <dbReference type="SAM" id="MobiDB-lite"/>
    </source>
</evidence>
<keyword evidence="12" id="KW-0732">Signal</keyword>
<dbReference type="Proteomes" id="UP001152803">
    <property type="component" value="Unassembled WGS sequence"/>
</dbReference>
<feature type="chain" id="PRO_5040174374" description="TNFR-Cys domain-containing protein" evidence="12">
    <location>
        <begin position="28"/>
        <end position="379"/>
    </location>
</feature>
<keyword evidence="2 11" id="KW-0812">Transmembrane</keyword>
<evidence type="ECO:0000256" key="5">
    <source>
        <dbReference type="ARBA" id="ARBA00023136"/>
    </source>
</evidence>
<dbReference type="PROSITE" id="PS50050">
    <property type="entry name" value="TNFR_NGFR_2"/>
    <property type="match status" value="1"/>
</dbReference>
<dbReference type="GO" id="GO:0043123">
    <property type="term" value="P:positive regulation of canonical NF-kappaB signal transduction"/>
    <property type="evidence" value="ECO:0007669"/>
    <property type="project" value="InterPro"/>
</dbReference>
<dbReference type="GO" id="GO:0005886">
    <property type="term" value="C:plasma membrane"/>
    <property type="evidence" value="ECO:0007669"/>
    <property type="project" value="TreeGrafter"/>
</dbReference>
<dbReference type="EMBL" id="JAFJMO010000005">
    <property type="protein sequence ID" value="KAJ8275614.1"/>
    <property type="molecule type" value="Genomic_DNA"/>
</dbReference>
<dbReference type="PANTHER" id="PTHR12120">
    <property type="entry name" value="TNFR-CYS DOMAIN-CONTAINING PROTEIN"/>
    <property type="match status" value="1"/>
</dbReference>
<organism evidence="14 15">
    <name type="scientific">Conger conger</name>
    <name type="common">Conger eel</name>
    <name type="synonym">Muraena conger</name>
    <dbReference type="NCBI Taxonomy" id="82655"/>
    <lineage>
        <taxon>Eukaryota</taxon>
        <taxon>Metazoa</taxon>
        <taxon>Chordata</taxon>
        <taxon>Craniata</taxon>
        <taxon>Vertebrata</taxon>
        <taxon>Euteleostomi</taxon>
        <taxon>Actinopterygii</taxon>
        <taxon>Neopterygii</taxon>
        <taxon>Teleostei</taxon>
        <taxon>Anguilliformes</taxon>
        <taxon>Congridae</taxon>
        <taxon>Conger</taxon>
    </lineage>
</organism>
<dbReference type="PRINTS" id="PR01969">
    <property type="entry name" value="TNFACTORR19"/>
</dbReference>
<feature type="region of interest" description="Disordered" evidence="10">
    <location>
        <begin position="322"/>
        <end position="379"/>
    </location>
</feature>
<evidence type="ECO:0000256" key="6">
    <source>
        <dbReference type="ARBA" id="ARBA00023157"/>
    </source>
</evidence>
<feature type="compositionally biased region" description="Polar residues" evidence="10">
    <location>
        <begin position="323"/>
        <end position="336"/>
    </location>
</feature>
<dbReference type="Gene3D" id="2.10.50.10">
    <property type="entry name" value="Tumor Necrosis Factor Receptor, subunit A, domain 2"/>
    <property type="match status" value="1"/>
</dbReference>
<accession>A0A9Q1I070</accession>
<keyword evidence="7" id="KW-0675">Receptor</keyword>
<evidence type="ECO:0000313" key="14">
    <source>
        <dbReference type="EMBL" id="KAJ8275614.1"/>
    </source>
</evidence>
<dbReference type="InterPro" id="IPR022342">
    <property type="entry name" value="TNFR_19"/>
</dbReference>
<evidence type="ECO:0000313" key="15">
    <source>
        <dbReference type="Proteomes" id="UP001152803"/>
    </source>
</evidence>
<dbReference type="InterPro" id="IPR034047">
    <property type="entry name" value="TNFRSF19_N"/>
</dbReference>
<protein>
    <recommendedName>
        <fullName evidence="13">TNFR-Cys domain-containing protein</fullName>
    </recommendedName>
</protein>
<keyword evidence="8" id="KW-0325">Glycoprotein</keyword>
<feature type="repeat" description="TNFR-Cys" evidence="9">
    <location>
        <begin position="73"/>
        <end position="113"/>
    </location>
</feature>
<evidence type="ECO:0000256" key="7">
    <source>
        <dbReference type="ARBA" id="ARBA00023170"/>
    </source>
</evidence>
<sequence length="379" mass="40736">MGWPISQNSVCLLTLVILGSLPVLGLAEEPRECREQEFKDKAGRCLACQQCDAGQELSEECGFGYGQEARCVPCRPGRFKEDGGTQKCKPCLDCGHINRFQKANCSSTGNAACGACLPGFYRKTKLSGFQDMECVPCGNPPPPYEPHCGGRVNLVPIQATVTSPRDMALAAVICSALASVLLALLILCVIYCKRQLLEKKPRVSVRSQDSVCNGAELSCFDRRLMQTCCHCHQGPVQAYGPVPLLPSLCCEETCSLERGSEACPLHSRGSLGDGLSNPVGGSVPLSLSQISDSTGMEPAETWAHTSNSESLDCSHCYLEGSESPLTDSSAPHGQTSTEEEPLYPQFPERTVDQPSEDQANTRSSSPTESHPISQNSLQE</sequence>
<dbReference type="SMART" id="SM00208">
    <property type="entry name" value="TNFR"/>
    <property type="match status" value="2"/>
</dbReference>
<evidence type="ECO:0000259" key="13">
    <source>
        <dbReference type="PROSITE" id="PS50050"/>
    </source>
</evidence>
<dbReference type="CDD" id="cd13418">
    <property type="entry name" value="TNFRSF19"/>
    <property type="match status" value="1"/>
</dbReference>
<dbReference type="AlphaFoldDB" id="A0A9Q1I070"/>
<comment type="caution">
    <text evidence="14">The sequence shown here is derived from an EMBL/GenBank/DDBJ whole genome shotgun (WGS) entry which is preliminary data.</text>
</comment>
<reference evidence="14" key="1">
    <citation type="journal article" date="2023" name="Science">
        <title>Genome structures resolve the early diversification of teleost fishes.</title>
        <authorList>
            <person name="Parey E."/>
            <person name="Louis A."/>
            <person name="Montfort J."/>
            <person name="Bouchez O."/>
            <person name="Roques C."/>
            <person name="Iampietro C."/>
            <person name="Lluch J."/>
            <person name="Castinel A."/>
            <person name="Donnadieu C."/>
            <person name="Desvignes T."/>
            <person name="Floi Bucao C."/>
            <person name="Jouanno E."/>
            <person name="Wen M."/>
            <person name="Mejri S."/>
            <person name="Dirks R."/>
            <person name="Jansen H."/>
            <person name="Henkel C."/>
            <person name="Chen W.J."/>
            <person name="Zahm M."/>
            <person name="Cabau C."/>
            <person name="Klopp C."/>
            <person name="Thompson A.W."/>
            <person name="Robinson-Rechavi M."/>
            <person name="Braasch I."/>
            <person name="Lecointre G."/>
            <person name="Bobe J."/>
            <person name="Postlethwait J.H."/>
            <person name="Berthelot C."/>
            <person name="Roest Crollius H."/>
            <person name="Guiguen Y."/>
        </authorList>
    </citation>
    <scope>NUCLEOTIDE SEQUENCE</scope>
    <source>
        <strain evidence="14">Concon-B</strain>
    </source>
</reference>
<dbReference type="GO" id="GO:0038023">
    <property type="term" value="F:signaling receptor activity"/>
    <property type="evidence" value="ECO:0007669"/>
    <property type="project" value="InterPro"/>
</dbReference>
<dbReference type="OrthoDB" id="10017617at2759"/>
<keyword evidence="6" id="KW-1015">Disulfide bond</keyword>
<comment type="subcellular location">
    <subcellularLocation>
        <location evidence="1">Membrane</location>
        <topology evidence="1">Single-pass membrane protein</topology>
    </subcellularLocation>
</comment>
<keyword evidence="15" id="KW-1185">Reference proteome</keyword>
<feature type="signal peptide" evidence="12">
    <location>
        <begin position="1"/>
        <end position="27"/>
    </location>
</feature>
<dbReference type="PROSITE" id="PS00652">
    <property type="entry name" value="TNFR_NGFR_1"/>
    <property type="match status" value="2"/>
</dbReference>
<dbReference type="InterPro" id="IPR047526">
    <property type="entry name" value="TNR19/27/EDAR"/>
</dbReference>
<dbReference type="GO" id="GO:0046330">
    <property type="term" value="P:positive regulation of JNK cascade"/>
    <property type="evidence" value="ECO:0007669"/>
    <property type="project" value="InterPro"/>
</dbReference>
<evidence type="ECO:0000256" key="2">
    <source>
        <dbReference type="ARBA" id="ARBA00022692"/>
    </source>
</evidence>
<keyword evidence="5 11" id="KW-0472">Membrane</keyword>
<evidence type="ECO:0000256" key="4">
    <source>
        <dbReference type="ARBA" id="ARBA00022989"/>
    </source>
</evidence>
<name>A0A9Q1I070_CONCO</name>
<feature type="compositionally biased region" description="Polar residues" evidence="10">
    <location>
        <begin position="285"/>
        <end position="294"/>
    </location>
</feature>
<dbReference type="PANTHER" id="PTHR12120:SF1">
    <property type="entry name" value="TUMOR NECROSIS FACTOR RECEPTOR SUPERFAMILY MEMBER 19"/>
    <property type="match status" value="1"/>
</dbReference>
<keyword evidence="3" id="KW-0677">Repeat</keyword>
<comment type="caution">
    <text evidence="9">Lacks conserved residue(s) required for the propagation of feature annotation.</text>
</comment>
<dbReference type="InterPro" id="IPR001368">
    <property type="entry name" value="TNFR/NGFR_Cys_rich_reg"/>
</dbReference>
<evidence type="ECO:0000256" key="11">
    <source>
        <dbReference type="SAM" id="Phobius"/>
    </source>
</evidence>
<evidence type="ECO:0000256" key="9">
    <source>
        <dbReference type="PROSITE-ProRule" id="PRU00206"/>
    </source>
</evidence>